<accession>A0A0D6XQB1</accession>
<dbReference type="PROSITE" id="PS50943">
    <property type="entry name" value="HTH_CROC1"/>
    <property type="match status" value="1"/>
</dbReference>
<keyword evidence="2" id="KW-0812">Transmembrane</keyword>
<dbReference type="GO" id="GO:0003677">
    <property type="term" value="F:DNA binding"/>
    <property type="evidence" value="ECO:0007669"/>
    <property type="project" value="UniProtKB-KW"/>
</dbReference>
<dbReference type="OrthoDB" id="9812495at2"/>
<evidence type="ECO:0000313" key="5">
    <source>
        <dbReference type="EMBL" id="SUM56413.1"/>
    </source>
</evidence>
<evidence type="ECO:0000313" key="4">
    <source>
        <dbReference type="EMBL" id="KIX90381.1"/>
    </source>
</evidence>
<reference evidence="4 6" key="1">
    <citation type="submission" date="2015-01" db="EMBL/GenBank/DDBJ databases">
        <authorList>
            <person name="Guo J."/>
        </authorList>
    </citation>
    <scope>NUCLEOTIDE SEQUENCE [LARGE SCALE GENOMIC DNA]</scope>
    <source>
        <strain evidence="4 6">DSM 22147</strain>
    </source>
</reference>
<evidence type="ECO:0000313" key="6">
    <source>
        <dbReference type="Proteomes" id="UP000032366"/>
    </source>
</evidence>
<keyword evidence="2" id="KW-0472">Membrane</keyword>
<feature type="domain" description="HTH cro/C1-type" evidence="3">
    <location>
        <begin position="7"/>
        <end position="61"/>
    </location>
</feature>
<dbReference type="STRING" id="569857.TP70_07985"/>
<dbReference type="InterPro" id="IPR001387">
    <property type="entry name" value="Cro/C1-type_HTH"/>
</dbReference>
<dbReference type="Gene3D" id="1.10.260.40">
    <property type="entry name" value="lambda repressor-like DNA-binding domains"/>
    <property type="match status" value="1"/>
</dbReference>
<evidence type="ECO:0000259" key="3">
    <source>
        <dbReference type="PROSITE" id="PS50943"/>
    </source>
</evidence>
<dbReference type="Pfam" id="PF01381">
    <property type="entry name" value="HTH_3"/>
    <property type="match status" value="1"/>
</dbReference>
<dbReference type="SUPFAM" id="SSF47413">
    <property type="entry name" value="lambda repressor-like DNA-binding domains"/>
    <property type="match status" value="1"/>
</dbReference>
<gene>
    <name evidence="5" type="primary">immR_1</name>
    <name evidence="5" type="ORF">NCTC13832_00042</name>
    <name evidence="4" type="ORF">TP70_07985</name>
</gene>
<dbReference type="AlphaFoldDB" id="A0A0D6XQB1"/>
<dbReference type="InterPro" id="IPR010982">
    <property type="entry name" value="Lambda_DNA-bd_dom_sf"/>
</dbReference>
<dbReference type="PANTHER" id="PTHR46558">
    <property type="entry name" value="TRACRIPTIONAL REGULATORY PROTEIN-RELATED-RELATED"/>
    <property type="match status" value="1"/>
</dbReference>
<dbReference type="Proteomes" id="UP000254100">
    <property type="component" value="Unassembled WGS sequence"/>
</dbReference>
<dbReference type="CDD" id="cd00093">
    <property type="entry name" value="HTH_XRE"/>
    <property type="match status" value="1"/>
</dbReference>
<evidence type="ECO:0000256" key="1">
    <source>
        <dbReference type="ARBA" id="ARBA00023125"/>
    </source>
</evidence>
<dbReference type="PANTHER" id="PTHR46558:SF4">
    <property type="entry name" value="DNA-BIDING PHAGE PROTEIN"/>
    <property type="match status" value="1"/>
</dbReference>
<evidence type="ECO:0000256" key="2">
    <source>
        <dbReference type="SAM" id="Phobius"/>
    </source>
</evidence>
<reference evidence="5 7" key="2">
    <citation type="submission" date="2018-06" db="EMBL/GenBank/DDBJ databases">
        <authorList>
            <consortium name="Pathogen Informatics"/>
            <person name="Doyle S."/>
        </authorList>
    </citation>
    <scope>NUCLEOTIDE SEQUENCE [LARGE SCALE GENOMIC DNA]</scope>
    <source>
        <strain evidence="5 7">NCTC13832</strain>
    </source>
</reference>
<dbReference type="SMART" id="SM00530">
    <property type="entry name" value="HTH_XRE"/>
    <property type="match status" value="1"/>
</dbReference>
<dbReference type="RefSeq" id="WP_044360835.1">
    <property type="nucleotide sequence ID" value="NZ_JXWY01000045.1"/>
</dbReference>
<organism evidence="5 7">
    <name type="scientific">Staphylococcus microti</name>
    <dbReference type="NCBI Taxonomy" id="569857"/>
    <lineage>
        <taxon>Bacteria</taxon>
        <taxon>Bacillati</taxon>
        <taxon>Bacillota</taxon>
        <taxon>Bacilli</taxon>
        <taxon>Bacillales</taxon>
        <taxon>Staphylococcaceae</taxon>
        <taxon>Staphylococcus</taxon>
    </lineage>
</organism>
<keyword evidence="6" id="KW-1185">Reference proteome</keyword>
<feature type="transmembrane region" description="Helical" evidence="2">
    <location>
        <begin position="86"/>
        <end position="104"/>
    </location>
</feature>
<dbReference type="Proteomes" id="UP000032366">
    <property type="component" value="Unassembled WGS sequence"/>
</dbReference>
<dbReference type="EMBL" id="UHDT01000001">
    <property type="protein sequence ID" value="SUM56413.1"/>
    <property type="molecule type" value="Genomic_DNA"/>
</dbReference>
<name>A0A0D6XQB1_9STAP</name>
<keyword evidence="2" id="KW-1133">Transmembrane helix</keyword>
<dbReference type="EMBL" id="JXWY01000045">
    <property type="protein sequence ID" value="KIX90381.1"/>
    <property type="molecule type" value="Genomic_DNA"/>
</dbReference>
<protein>
    <submittedName>
        <fullName evidence="4">DNA-binding protein</fullName>
    </submittedName>
    <submittedName>
        <fullName evidence="5">Putative DNA binding protein</fullName>
    </submittedName>
</protein>
<evidence type="ECO:0000313" key="7">
    <source>
        <dbReference type="Proteomes" id="UP000254100"/>
    </source>
</evidence>
<proteinExistence type="predicted"/>
<sequence>MELSAQIRKYRKEAGLTQEDLAEKLNTTRQSVSKWEQGVLEPNLQMLNALATLFGVSLDTLVNGGQSKTSNDSVHMNFWDFADKKWWLILIIVFIICGTLGQIFA</sequence>
<keyword evidence="1 4" id="KW-0238">DNA-binding</keyword>